<dbReference type="AlphaFoldDB" id="B7C945"/>
<evidence type="ECO:0000313" key="2">
    <source>
        <dbReference type="Proteomes" id="UP000004315"/>
    </source>
</evidence>
<dbReference type="eggNOG" id="ENOG5033393">
    <property type="taxonomic scope" value="Bacteria"/>
</dbReference>
<gene>
    <name evidence="1" type="ORF">EUBIFOR_00702</name>
</gene>
<dbReference type="STRING" id="518637.EUBIFOR_00702"/>
<keyword evidence="2" id="KW-1185">Reference proteome</keyword>
<dbReference type="Proteomes" id="UP000004315">
    <property type="component" value="Unassembled WGS sequence"/>
</dbReference>
<comment type="caution">
    <text evidence="1">The sequence shown here is derived from an EMBL/GenBank/DDBJ whole genome shotgun (WGS) entry which is preliminary data.</text>
</comment>
<organism evidence="1 2">
    <name type="scientific">Holdemanella biformis DSM 3989</name>
    <dbReference type="NCBI Taxonomy" id="518637"/>
    <lineage>
        <taxon>Bacteria</taxon>
        <taxon>Bacillati</taxon>
        <taxon>Bacillota</taxon>
        <taxon>Erysipelotrichia</taxon>
        <taxon>Erysipelotrichales</taxon>
        <taxon>Erysipelotrichaceae</taxon>
        <taxon>Holdemanella</taxon>
    </lineage>
</organism>
<evidence type="ECO:0008006" key="3">
    <source>
        <dbReference type="Google" id="ProtNLM"/>
    </source>
</evidence>
<accession>B7C945</accession>
<sequence length="127" mass="15116">MEILKELKMFINLSNHTSTRWSEAQKEAARQYGEIVDIPFPAVSPHISSEELDELVEEYFNKIQKYSDVVVMVQGEFIFTYRMIVLLKKHGIRVVAAQSERRTIEFVDENKNTRRESEFEFIKFMEY</sequence>
<dbReference type="HOGENOM" id="CLU_164537_0_0_9"/>
<reference evidence="1 2" key="1">
    <citation type="submission" date="2008-11" db="EMBL/GenBank/DDBJ databases">
        <title>Draft genome sequence of Eubacterium biforme (DSM 3989).</title>
        <authorList>
            <person name="Sudarsanam P."/>
            <person name="Ley R."/>
            <person name="Guruge J."/>
            <person name="Turnbaugh P.J."/>
            <person name="Mahowald M."/>
            <person name="Liep D."/>
            <person name="Gordon J."/>
        </authorList>
    </citation>
    <scope>NUCLEOTIDE SEQUENCE [LARGE SCALE GENOMIC DNA]</scope>
    <source>
        <strain evidence="1 2">DSM 3989</strain>
    </source>
</reference>
<protein>
    <recommendedName>
        <fullName evidence="3">CRISPR-associated protein</fullName>
    </recommendedName>
</protein>
<dbReference type="EMBL" id="ABYT01000048">
    <property type="protein sequence ID" value="EEC90622.1"/>
    <property type="molecule type" value="Genomic_DNA"/>
</dbReference>
<proteinExistence type="predicted"/>
<evidence type="ECO:0000313" key="1">
    <source>
        <dbReference type="EMBL" id="EEC90622.1"/>
    </source>
</evidence>
<name>B7C945_9FIRM</name>